<gene>
    <name evidence="2" type="ORF">SAMN05877838_3850</name>
</gene>
<name>A0A286IFI7_9HYPH</name>
<feature type="signal peptide" evidence="1">
    <location>
        <begin position="1"/>
        <end position="23"/>
    </location>
</feature>
<proteinExistence type="predicted"/>
<evidence type="ECO:0000313" key="2">
    <source>
        <dbReference type="EMBL" id="SOE18905.1"/>
    </source>
</evidence>
<keyword evidence="3" id="KW-1185">Reference proteome</keyword>
<dbReference type="InterPro" id="IPR032347">
    <property type="entry name" value="DUF4864"/>
</dbReference>
<dbReference type="Pfam" id="PF16156">
    <property type="entry name" value="DUF4864"/>
    <property type="match status" value="1"/>
</dbReference>
<feature type="chain" id="PRO_5013035718" evidence="1">
    <location>
        <begin position="24"/>
        <end position="144"/>
    </location>
</feature>
<dbReference type="RefSeq" id="WP_097109358.1">
    <property type="nucleotide sequence ID" value="NZ_OCPC01000006.1"/>
</dbReference>
<dbReference type="OrthoDB" id="9130422at2"/>
<protein>
    <submittedName>
        <fullName evidence="2">Uncharacterized protein DUF4864</fullName>
    </submittedName>
</protein>
<evidence type="ECO:0000313" key="3">
    <source>
        <dbReference type="Proteomes" id="UP000219465"/>
    </source>
</evidence>
<reference evidence="3" key="1">
    <citation type="submission" date="2017-08" db="EMBL/GenBank/DDBJ databases">
        <authorList>
            <person name="Varghese N."/>
            <person name="Submissions S."/>
        </authorList>
    </citation>
    <scope>NUCLEOTIDE SEQUENCE [LARGE SCALE GENOMIC DNA]</scope>
    <source>
        <strain evidence="3">KCTC 23107</strain>
    </source>
</reference>
<dbReference type="Proteomes" id="UP000219465">
    <property type="component" value="Unassembled WGS sequence"/>
</dbReference>
<evidence type="ECO:0000256" key="1">
    <source>
        <dbReference type="SAM" id="SignalP"/>
    </source>
</evidence>
<keyword evidence="1" id="KW-0732">Signal</keyword>
<accession>A0A286IFI7</accession>
<sequence>MTYPHRILFILAAALIAVLTSLASVRADDGAAARSVIESQIAAFLNDDAATAYSFAAPSIKQLYPDESRFFDMVKRGYQPVYRPGNFAFGRSKATADGARFVQEVIIQGPTGQDWTALYLLERQPDGSFKINGVQMIRAAGPQT</sequence>
<dbReference type="EMBL" id="OCPC01000006">
    <property type="protein sequence ID" value="SOE18905.1"/>
    <property type="molecule type" value="Genomic_DNA"/>
</dbReference>
<dbReference type="AlphaFoldDB" id="A0A286IFI7"/>
<organism evidence="2 3">
    <name type="scientific">Hoeflea halophila</name>
    <dbReference type="NCBI Taxonomy" id="714899"/>
    <lineage>
        <taxon>Bacteria</taxon>
        <taxon>Pseudomonadati</taxon>
        <taxon>Pseudomonadota</taxon>
        <taxon>Alphaproteobacteria</taxon>
        <taxon>Hyphomicrobiales</taxon>
        <taxon>Rhizobiaceae</taxon>
        <taxon>Hoeflea</taxon>
    </lineage>
</organism>